<dbReference type="Proteomes" id="UP000004664">
    <property type="component" value="Unassembled WGS sequence"/>
</dbReference>
<dbReference type="HOGENOM" id="CLU_2508948_0_0_6"/>
<dbReference type="OrthoDB" id="9256282at2"/>
<protein>
    <submittedName>
        <fullName evidence="1">Uncharacterized protein</fullName>
    </submittedName>
</protein>
<dbReference type="RefSeq" id="WP_006890119.1">
    <property type="nucleotide sequence ID" value="NZ_JH109152.1"/>
</dbReference>
<sequence length="85" mass="9283">MKKIVCGPENVKAFNGQMKELVPEFHALAKQLHAAGLINGLRGATLELPPFTEQTIAEQPKAAQYCKECGHWHIPLECTKQGATA</sequence>
<proteinExistence type="predicted"/>
<dbReference type="AlphaFoldDB" id="G3IRD3"/>
<reference evidence="1 2" key="1">
    <citation type="submission" date="2011-06" db="EMBL/GenBank/DDBJ databases">
        <title>Genomic sequence of Methylobacter tundripaludum SV96.</title>
        <authorList>
            <consortium name="US DOE Joint Genome Institute"/>
            <person name="Lucas S."/>
            <person name="Han J."/>
            <person name="Lapidus A."/>
            <person name="Cheng J.-F."/>
            <person name="Goodwin L."/>
            <person name="Pitluck S."/>
            <person name="Held B."/>
            <person name="Detter J.C."/>
            <person name="Han C."/>
            <person name="Tapia R."/>
            <person name="Land M."/>
            <person name="Hauser L."/>
            <person name="Kyrpides N."/>
            <person name="Ivanova N."/>
            <person name="Ovchinnikova G."/>
            <person name="Pagani I."/>
            <person name="Klotz M.G."/>
            <person name="Dispirito A.A."/>
            <person name="Murrell J.C."/>
            <person name="Dunfield P."/>
            <person name="Kalyuzhnaya M.G."/>
            <person name="Svenning M."/>
            <person name="Trotsenko Y.A."/>
            <person name="Stein L.Y."/>
            <person name="Woyke T."/>
        </authorList>
    </citation>
    <scope>NUCLEOTIDE SEQUENCE [LARGE SCALE GENOMIC DNA]</scope>
    <source>
        <strain evidence="2">ATCC BAA-1195 / DSM 17260 / SV96</strain>
    </source>
</reference>
<evidence type="ECO:0000313" key="1">
    <source>
        <dbReference type="EMBL" id="EGW22144.1"/>
    </source>
</evidence>
<name>G3IRD3_METTV</name>
<dbReference type="EMBL" id="JH109152">
    <property type="protein sequence ID" value="EGW22144.1"/>
    <property type="molecule type" value="Genomic_DNA"/>
</dbReference>
<organism evidence="1 2">
    <name type="scientific">Methylobacter tundripaludum (strain ATCC BAA-1195 / DSM 17260 / SV96)</name>
    <dbReference type="NCBI Taxonomy" id="697282"/>
    <lineage>
        <taxon>Bacteria</taxon>
        <taxon>Pseudomonadati</taxon>
        <taxon>Pseudomonadota</taxon>
        <taxon>Gammaproteobacteria</taxon>
        <taxon>Methylococcales</taxon>
        <taxon>Methylococcaceae</taxon>
        <taxon>Methylobacter</taxon>
    </lineage>
</organism>
<keyword evidence="2" id="KW-1185">Reference proteome</keyword>
<dbReference type="STRING" id="697282.Mettu_0945"/>
<gene>
    <name evidence="1" type="ORF">Mettu_0945</name>
</gene>
<evidence type="ECO:0000313" key="2">
    <source>
        <dbReference type="Proteomes" id="UP000004664"/>
    </source>
</evidence>
<accession>G3IRD3</accession>